<feature type="compositionally biased region" description="Basic and acidic residues" evidence="1">
    <location>
        <begin position="99"/>
        <end position="116"/>
    </location>
</feature>
<reference evidence="2" key="1">
    <citation type="submission" date="2019-01" db="EMBL/GenBank/DDBJ databases">
        <title>Draft genome sequences of three monokaryotic isolates of the white-rot basidiomycete fungus Dichomitus squalens.</title>
        <authorList>
            <consortium name="DOE Joint Genome Institute"/>
            <person name="Lopez S.C."/>
            <person name="Andreopoulos B."/>
            <person name="Pangilinan J."/>
            <person name="Lipzen A."/>
            <person name="Riley R."/>
            <person name="Ahrendt S."/>
            <person name="Ng V."/>
            <person name="Barry K."/>
            <person name="Daum C."/>
            <person name="Grigoriev I.V."/>
            <person name="Hilden K.S."/>
            <person name="Makela M.R."/>
            <person name="de Vries R.P."/>
        </authorList>
    </citation>
    <scope>NUCLEOTIDE SEQUENCE [LARGE SCALE GENOMIC DNA]</scope>
    <source>
        <strain evidence="2">OM18370.1</strain>
    </source>
</reference>
<proteinExistence type="predicted"/>
<evidence type="ECO:0000313" key="2">
    <source>
        <dbReference type="EMBL" id="TBU26771.1"/>
    </source>
</evidence>
<evidence type="ECO:0000256" key="1">
    <source>
        <dbReference type="SAM" id="MobiDB-lite"/>
    </source>
</evidence>
<dbReference type="AlphaFoldDB" id="A0A4Q9ML16"/>
<protein>
    <submittedName>
        <fullName evidence="2">Uncharacterized protein</fullName>
    </submittedName>
</protein>
<sequence length="136" mass="14521">MSYDNTQRRPNTSPPPEGHQATTGSMNLNNDGLNRPTTDFIPVPPSETVQPTQVTTPTQQAATQPSSGGVAQKVVIQDNEPSFNQKVVGYAKEIRGTILRKPETKDSGGKIRKGEEPWPPQPAGQNDAGSDTTSPA</sequence>
<feature type="region of interest" description="Disordered" evidence="1">
    <location>
        <begin position="1"/>
        <end position="70"/>
    </location>
</feature>
<feature type="compositionally biased region" description="Polar residues" evidence="1">
    <location>
        <begin position="123"/>
        <end position="136"/>
    </location>
</feature>
<accession>A0A4Q9ML16</accession>
<dbReference type="OrthoDB" id="3361009at2759"/>
<feature type="compositionally biased region" description="Polar residues" evidence="1">
    <location>
        <begin position="20"/>
        <end position="37"/>
    </location>
</feature>
<organism evidence="2">
    <name type="scientific">Dichomitus squalens</name>
    <dbReference type="NCBI Taxonomy" id="114155"/>
    <lineage>
        <taxon>Eukaryota</taxon>
        <taxon>Fungi</taxon>
        <taxon>Dikarya</taxon>
        <taxon>Basidiomycota</taxon>
        <taxon>Agaricomycotina</taxon>
        <taxon>Agaricomycetes</taxon>
        <taxon>Polyporales</taxon>
        <taxon>Polyporaceae</taxon>
        <taxon>Dichomitus</taxon>
    </lineage>
</organism>
<feature type="compositionally biased region" description="Polar residues" evidence="1">
    <location>
        <begin position="1"/>
        <end position="11"/>
    </location>
</feature>
<feature type="compositionally biased region" description="Low complexity" evidence="1">
    <location>
        <begin position="46"/>
        <end position="67"/>
    </location>
</feature>
<gene>
    <name evidence="2" type="ORF">BD311DRAFT_761861</name>
</gene>
<feature type="region of interest" description="Disordered" evidence="1">
    <location>
        <begin position="99"/>
        <end position="136"/>
    </location>
</feature>
<dbReference type="Proteomes" id="UP000292957">
    <property type="component" value="Unassembled WGS sequence"/>
</dbReference>
<dbReference type="EMBL" id="ML143441">
    <property type="protein sequence ID" value="TBU26771.1"/>
    <property type="molecule type" value="Genomic_DNA"/>
</dbReference>
<name>A0A4Q9ML16_9APHY</name>